<dbReference type="EMBL" id="JH795865">
    <property type="protein sequence ID" value="EJU01155.1"/>
    <property type="molecule type" value="Genomic_DNA"/>
</dbReference>
<evidence type="ECO:0008006" key="3">
    <source>
        <dbReference type="Google" id="ProtNLM"/>
    </source>
</evidence>
<organism evidence="1 2">
    <name type="scientific">Dacryopinax primogenitus (strain DJM 731)</name>
    <name type="common">Brown rot fungus</name>
    <dbReference type="NCBI Taxonomy" id="1858805"/>
    <lineage>
        <taxon>Eukaryota</taxon>
        <taxon>Fungi</taxon>
        <taxon>Dikarya</taxon>
        <taxon>Basidiomycota</taxon>
        <taxon>Agaricomycotina</taxon>
        <taxon>Dacrymycetes</taxon>
        <taxon>Dacrymycetales</taxon>
        <taxon>Dacrymycetaceae</taxon>
        <taxon>Dacryopinax</taxon>
    </lineage>
</organism>
<proteinExistence type="predicted"/>
<dbReference type="HOGENOM" id="CLU_1026805_0_0_1"/>
<dbReference type="InterPro" id="IPR011009">
    <property type="entry name" value="Kinase-like_dom_sf"/>
</dbReference>
<evidence type="ECO:0000313" key="1">
    <source>
        <dbReference type="EMBL" id="EJU01155.1"/>
    </source>
</evidence>
<dbReference type="AlphaFoldDB" id="M5FZ49"/>
<sequence>MSLGMEERYKLLWLEIKNCLPEYRLDFSQFELQVGTPGYPVSGKVIRAVRKLTNEDVHIRCIPLPQCDMELAGITLLTQEYDRDCLIVRPIELKKFTCIFENQPAAGVCYIMPTIKPHWRNDLTVEEEYPLYPLTAGMLVQTVSRVLQIGRQLEAAQVVHNDIRRDNFVGEGDGLVLIDLELGRHGPDEDHRPDDHPSHSYAPLQPFMQQHFPMLPALIRQLQTNEITAQCTWNSWHERKDLVADSIELSYPPPARIYVKCYSDDHVAETL</sequence>
<gene>
    <name evidence="1" type="ORF">DACRYDRAFT_108486</name>
</gene>
<protein>
    <recommendedName>
        <fullName evidence="3">Protein kinase domain-containing protein</fullName>
    </recommendedName>
</protein>
<keyword evidence="2" id="KW-1185">Reference proteome</keyword>
<dbReference type="SUPFAM" id="SSF56112">
    <property type="entry name" value="Protein kinase-like (PK-like)"/>
    <property type="match status" value="1"/>
</dbReference>
<evidence type="ECO:0000313" key="2">
    <source>
        <dbReference type="Proteomes" id="UP000030653"/>
    </source>
</evidence>
<dbReference type="Proteomes" id="UP000030653">
    <property type="component" value="Unassembled WGS sequence"/>
</dbReference>
<reference evidence="1 2" key="1">
    <citation type="journal article" date="2012" name="Science">
        <title>The Paleozoic origin of enzymatic lignin decomposition reconstructed from 31 fungal genomes.</title>
        <authorList>
            <person name="Floudas D."/>
            <person name="Binder M."/>
            <person name="Riley R."/>
            <person name="Barry K."/>
            <person name="Blanchette R.A."/>
            <person name="Henrissat B."/>
            <person name="Martinez A.T."/>
            <person name="Otillar R."/>
            <person name="Spatafora J.W."/>
            <person name="Yadav J.S."/>
            <person name="Aerts A."/>
            <person name="Benoit I."/>
            <person name="Boyd A."/>
            <person name="Carlson A."/>
            <person name="Copeland A."/>
            <person name="Coutinho P.M."/>
            <person name="de Vries R.P."/>
            <person name="Ferreira P."/>
            <person name="Findley K."/>
            <person name="Foster B."/>
            <person name="Gaskell J."/>
            <person name="Glotzer D."/>
            <person name="Gorecki P."/>
            <person name="Heitman J."/>
            <person name="Hesse C."/>
            <person name="Hori C."/>
            <person name="Igarashi K."/>
            <person name="Jurgens J.A."/>
            <person name="Kallen N."/>
            <person name="Kersten P."/>
            <person name="Kohler A."/>
            <person name="Kuees U."/>
            <person name="Kumar T.K.A."/>
            <person name="Kuo A."/>
            <person name="LaButti K."/>
            <person name="Larrondo L.F."/>
            <person name="Lindquist E."/>
            <person name="Ling A."/>
            <person name="Lombard V."/>
            <person name="Lucas S."/>
            <person name="Lundell T."/>
            <person name="Martin R."/>
            <person name="McLaughlin D.J."/>
            <person name="Morgenstern I."/>
            <person name="Morin E."/>
            <person name="Murat C."/>
            <person name="Nagy L.G."/>
            <person name="Nolan M."/>
            <person name="Ohm R.A."/>
            <person name="Patyshakuliyeva A."/>
            <person name="Rokas A."/>
            <person name="Ruiz-Duenas F.J."/>
            <person name="Sabat G."/>
            <person name="Salamov A."/>
            <person name="Samejima M."/>
            <person name="Schmutz J."/>
            <person name="Slot J.C."/>
            <person name="St John F."/>
            <person name="Stenlid J."/>
            <person name="Sun H."/>
            <person name="Sun S."/>
            <person name="Syed K."/>
            <person name="Tsang A."/>
            <person name="Wiebenga A."/>
            <person name="Young D."/>
            <person name="Pisabarro A."/>
            <person name="Eastwood D.C."/>
            <person name="Martin F."/>
            <person name="Cullen D."/>
            <person name="Grigoriev I.V."/>
            <person name="Hibbett D.S."/>
        </authorList>
    </citation>
    <scope>NUCLEOTIDE SEQUENCE [LARGE SCALE GENOMIC DNA]</scope>
    <source>
        <strain evidence="1 2">DJM-731 SS1</strain>
    </source>
</reference>
<dbReference type="RefSeq" id="XP_040628052.1">
    <property type="nucleotide sequence ID" value="XM_040768659.1"/>
</dbReference>
<dbReference type="GeneID" id="63683721"/>
<name>M5FZ49_DACPD</name>
<dbReference type="OrthoDB" id="10523814at2759"/>
<accession>M5FZ49</accession>